<sequence>MCVFRIWFPNVVILFSTVVHLYEDKDIVRGYGIPKKQARCISLWL</sequence>
<accession>A0A1U7PWC6</accession>
<evidence type="ECO:0000313" key="2">
    <source>
        <dbReference type="Proteomes" id="UP000187261"/>
    </source>
</evidence>
<dbReference type="AlphaFoldDB" id="A0A1U7PWC6"/>
<reference evidence="2" key="1">
    <citation type="submission" date="2016-10" db="EMBL/GenBank/DDBJ databases">
        <authorList>
            <person name="Varghese N."/>
            <person name="Submissions S."/>
        </authorList>
    </citation>
    <scope>NUCLEOTIDE SEQUENCE [LARGE SCALE GENOMIC DNA]</scope>
    <source>
        <strain evidence="2">DSM 19482</strain>
    </source>
</reference>
<keyword evidence="2" id="KW-1185">Reference proteome</keyword>
<protein>
    <submittedName>
        <fullName evidence="1">Uncharacterized protein</fullName>
    </submittedName>
</protein>
<dbReference type="EMBL" id="FTPU01000033">
    <property type="protein sequence ID" value="SIT97855.1"/>
    <property type="molecule type" value="Genomic_DNA"/>
</dbReference>
<evidence type="ECO:0000313" key="1">
    <source>
        <dbReference type="EMBL" id="SIT97855.1"/>
    </source>
</evidence>
<proteinExistence type="predicted"/>
<name>A0A1U7PWC6_9FLAO</name>
<dbReference type="Proteomes" id="UP000187261">
    <property type="component" value="Unassembled WGS sequence"/>
</dbReference>
<gene>
    <name evidence="1" type="ORF">SAMN05660493_02583</name>
</gene>
<organism evidence="1 2">
    <name type="scientific">Epilithonimonas bovis DSM 19482</name>
    <dbReference type="NCBI Taxonomy" id="1121284"/>
    <lineage>
        <taxon>Bacteria</taxon>
        <taxon>Pseudomonadati</taxon>
        <taxon>Bacteroidota</taxon>
        <taxon>Flavobacteriia</taxon>
        <taxon>Flavobacteriales</taxon>
        <taxon>Weeksellaceae</taxon>
        <taxon>Chryseobacterium group</taxon>
        <taxon>Epilithonimonas</taxon>
    </lineage>
</organism>